<evidence type="ECO:0000313" key="2">
    <source>
        <dbReference type="EMBL" id="VAX42854.1"/>
    </source>
</evidence>
<organism evidence="2">
    <name type="scientific">hydrothermal vent metagenome</name>
    <dbReference type="NCBI Taxonomy" id="652676"/>
    <lineage>
        <taxon>unclassified sequences</taxon>
        <taxon>metagenomes</taxon>
        <taxon>ecological metagenomes</taxon>
    </lineage>
</organism>
<keyword evidence="1" id="KW-0472">Membrane</keyword>
<sequence length="81" mass="8595">MFPIAQRLRTKDGPELMTDALVFAFFWAVFTEVGRGIVTFSFGIWDAESISAAPIVLALVGLILSIAARLALVAGAISLLG</sequence>
<keyword evidence="1" id="KW-0812">Transmembrane</keyword>
<keyword evidence="1" id="KW-1133">Transmembrane helix</keyword>
<dbReference type="AlphaFoldDB" id="A0A3B1E1H7"/>
<accession>A0A3B1E1H7</accession>
<proteinExistence type="predicted"/>
<dbReference type="EMBL" id="UOGK01000769">
    <property type="protein sequence ID" value="VAX42854.1"/>
    <property type="molecule type" value="Genomic_DNA"/>
</dbReference>
<reference evidence="2" key="1">
    <citation type="submission" date="2018-06" db="EMBL/GenBank/DDBJ databases">
        <authorList>
            <person name="Zhirakovskaya E."/>
        </authorList>
    </citation>
    <scope>NUCLEOTIDE SEQUENCE</scope>
</reference>
<protein>
    <submittedName>
        <fullName evidence="2">Uncharacterized protein</fullName>
    </submittedName>
</protein>
<evidence type="ECO:0000256" key="1">
    <source>
        <dbReference type="SAM" id="Phobius"/>
    </source>
</evidence>
<feature type="non-terminal residue" evidence="2">
    <location>
        <position position="81"/>
    </location>
</feature>
<name>A0A3B1E1H7_9ZZZZ</name>
<feature type="transmembrane region" description="Helical" evidence="1">
    <location>
        <begin position="21"/>
        <end position="45"/>
    </location>
</feature>
<feature type="transmembrane region" description="Helical" evidence="1">
    <location>
        <begin position="51"/>
        <end position="80"/>
    </location>
</feature>
<gene>
    <name evidence="2" type="ORF">MNBD_PLANCTO03-1086</name>
</gene>